<dbReference type="EC" id="4.2.99.18" evidence="2"/>
<dbReference type="InterPro" id="IPR023170">
    <property type="entry name" value="HhH_base_excis_C"/>
</dbReference>
<dbReference type="EMBL" id="CP065321">
    <property type="protein sequence ID" value="QQR28513.1"/>
    <property type="molecule type" value="Genomic_DNA"/>
</dbReference>
<dbReference type="InterPro" id="IPR003265">
    <property type="entry name" value="HhH-GPD_domain"/>
</dbReference>
<keyword evidence="5" id="KW-0234">DNA repair</keyword>
<dbReference type="PANTHER" id="PTHR10242:SF2">
    <property type="entry name" value="N-GLYCOSYLASE_DNA LYASE"/>
    <property type="match status" value="1"/>
</dbReference>
<dbReference type="Proteomes" id="UP000196710">
    <property type="component" value="Chromosome"/>
</dbReference>
<comment type="catalytic activity">
    <reaction evidence="9">
        <text>2'-deoxyribonucleotide-(2'-deoxyribose 5'-phosphate)-2'-deoxyribonucleotide-DNA = a 3'-end 2'-deoxyribonucleotide-(2,3-dehydro-2,3-deoxyribose 5'-phosphate)-DNA + a 5'-end 5'-phospho-2'-deoxyribonucleoside-DNA + H(+)</text>
        <dbReference type="Rhea" id="RHEA:66592"/>
        <dbReference type="Rhea" id="RHEA-COMP:13180"/>
        <dbReference type="Rhea" id="RHEA-COMP:16897"/>
        <dbReference type="Rhea" id="RHEA-COMP:17067"/>
        <dbReference type="ChEBI" id="CHEBI:15378"/>
        <dbReference type="ChEBI" id="CHEBI:136412"/>
        <dbReference type="ChEBI" id="CHEBI:157695"/>
        <dbReference type="ChEBI" id="CHEBI:167181"/>
        <dbReference type="EC" id="4.2.99.18"/>
    </reaction>
</comment>
<evidence type="ECO:0000256" key="5">
    <source>
        <dbReference type="ARBA" id="ARBA00023204"/>
    </source>
</evidence>
<evidence type="ECO:0000259" key="10">
    <source>
        <dbReference type="SMART" id="SM00478"/>
    </source>
</evidence>
<dbReference type="GO" id="GO:0140078">
    <property type="term" value="F:class I DNA-(apurinic or apyrimidinic site) endonuclease activity"/>
    <property type="evidence" value="ECO:0007669"/>
    <property type="project" value="UniProtKB-EC"/>
</dbReference>
<dbReference type="RefSeq" id="WP_066537179.1">
    <property type="nucleotide sequence ID" value="NZ_CP021422.1"/>
</dbReference>
<evidence type="ECO:0000313" key="11">
    <source>
        <dbReference type="EMBL" id="ASB39224.1"/>
    </source>
</evidence>
<evidence type="ECO:0000313" key="12">
    <source>
        <dbReference type="EMBL" id="QQR28513.1"/>
    </source>
</evidence>
<dbReference type="AlphaFoldDB" id="A0A1Z2XLA3"/>
<dbReference type="Pfam" id="PF07934">
    <property type="entry name" value="OGG_N"/>
    <property type="match status" value="1"/>
</dbReference>
<dbReference type="GO" id="GO:0006289">
    <property type="term" value="P:nucleotide-excision repair"/>
    <property type="evidence" value="ECO:0007669"/>
    <property type="project" value="InterPro"/>
</dbReference>
<evidence type="ECO:0000313" key="13">
    <source>
        <dbReference type="Proteomes" id="UP000196710"/>
    </source>
</evidence>
<comment type="similarity">
    <text evidence="1">Belongs to the type-1 OGG1 family.</text>
</comment>
<accession>A0A1Z2XLA3</accession>
<dbReference type="SUPFAM" id="SSF55945">
    <property type="entry name" value="TATA-box binding protein-like"/>
    <property type="match status" value="1"/>
</dbReference>
<reference evidence="13" key="2">
    <citation type="submission" date="2017-05" db="EMBL/GenBank/DDBJ databases">
        <title>Improved OligoMM genomes.</title>
        <authorList>
            <person name="Garzetti D."/>
        </authorList>
    </citation>
    <scope>NUCLEOTIDE SEQUENCE [LARGE SCALE GENOMIC DNA]</scope>
    <source>
        <strain evidence="13">KB18</strain>
    </source>
</reference>
<keyword evidence="3" id="KW-0227">DNA damage</keyword>
<dbReference type="KEGG" id="amur:ADH66_00275"/>
<dbReference type="InterPro" id="IPR011257">
    <property type="entry name" value="DNA_glycosylase"/>
</dbReference>
<dbReference type="Gene3D" id="1.10.1670.10">
    <property type="entry name" value="Helix-hairpin-Helix base-excision DNA repair enzymes (C-terminal)"/>
    <property type="match status" value="1"/>
</dbReference>
<keyword evidence="13" id="KW-1185">Reference proteome</keyword>
<dbReference type="CDD" id="cd00056">
    <property type="entry name" value="ENDO3c"/>
    <property type="match status" value="1"/>
</dbReference>
<name>A0A1Z2XLA3_9FIRM</name>
<keyword evidence="6 11" id="KW-0456">Lyase</keyword>
<dbReference type="Proteomes" id="UP000596035">
    <property type="component" value="Chromosome"/>
</dbReference>
<dbReference type="GO" id="GO:0003684">
    <property type="term" value="F:damaged DNA binding"/>
    <property type="evidence" value="ECO:0007669"/>
    <property type="project" value="InterPro"/>
</dbReference>
<evidence type="ECO:0000256" key="9">
    <source>
        <dbReference type="ARBA" id="ARBA00044632"/>
    </source>
</evidence>
<dbReference type="EMBL" id="CP021422">
    <property type="protein sequence ID" value="ASB39224.1"/>
    <property type="molecule type" value="Genomic_DNA"/>
</dbReference>
<dbReference type="Gene3D" id="1.10.340.30">
    <property type="entry name" value="Hypothetical protein, domain 2"/>
    <property type="match status" value="1"/>
</dbReference>
<reference evidence="12 14" key="3">
    <citation type="submission" date="2020-11" db="EMBL/GenBank/DDBJ databases">
        <title>Closed and high quality bacterial genomes of the OMM12 community.</title>
        <authorList>
            <person name="Marbouty M."/>
            <person name="Lamy-Besnier Q."/>
            <person name="Debarbieux L."/>
            <person name="Koszul R."/>
        </authorList>
    </citation>
    <scope>NUCLEOTIDE SEQUENCE [LARGE SCALE GENOMIC DNA]</scope>
    <source>
        <strain evidence="12 14">KB18</strain>
    </source>
</reference>
<evidence type="ECO:0000256" key="7">
    <source>
        <dbReference type="ARBA" id="ARBA00023268"/>
    </source>
</evidence>
<evidence type="ECO:0000256" key="4">
    <source>
        <dbReference type="ARBA" id="ARBA00022801"/>
    </source>
</evidence>
<dbReference type="Pfam" id="PF00730">
    <property type="entry name" value="HhH-GPD"/>
    <property type="match status" value="1"/>
</dbReference>
<keyword evidence="7" id="KW-0511">Multifunctional enzyme</keyword>
<dbReference type="GO" id="GO:0008534">
    <property type="term" value="F:oxidized purine nucleobase lesion DNA N-glycosylase activity"/>
    <property type="evidence" value="ECO:0007669"/>
    <property type="project" value="InterPro"/>
</dbReference>
<dbReference type="InterPro" id="IPR012904">
    <property type="entry name" value="OGG_N"/>
</dbReference>
<dbReference type="SMART" id="SM00478">
    <property type="entry name" value="ENDO3c"/>
    <property type="match status" value="1"/>
</dbReference>
<protein>
    <recommendedName>
        <fullName evidence="2">DNA-(apurinic or apyrimidinic site) lyase</fullName>
        <ecNumber evidence="2">4.2.99.18</ecNumber>
    </recommendedName>
</protein>
<dbReference type="PANTHER" id="PTHR10242">
    <property type="entry name" value="8-OXOGUANINE DNA GLYCOSYLASE"/>
    <property type="match status" value="1"/>
</dbReference>
<keyword evidence="4" id="KW-0378">Hydrolase</keyword>
<keyword evidence="8" id="KW-0326">Glycosidase</keyword>
<evidence type="ECO:0000256" key="8">
    <source>
        <dbReference type="ARBA" id="ARBA00023295"/>
    </source>
</evidence>
<dbReference type="GO" id="GO:0006284">
    <property type="term" value="P:base-excision repair"/>
    <property type="evidence" value="ECO:0007669"/>
    <property type="project" value="InterPro"/>
</dbReference>
<evidence type="ECO:0000256" key="6">
    <source>
        <dbReference type="ARBA" id="ARBA00023239"/>
    </source>
</evidence>
<dbReference type="SUPFAM" id="SSF48150">
    <property type="entry name" value="DNA-glycosylase"/>
    <property type="match status" value="1"/>
</dbReference>
<dbReference type="InterPro" id="IPR052054">
    <property type="entry name" value="Oxidative_DNA_repair_enzyme"/>
</dbReference>
<sequence length="272" mass="30764">MSGVQIPAEFDLPQTLDCGQAFRWRPTPEDSETWCGAAYGRYLTLRRVGNQLELDCSQGDMDGVWRAYFDLSEDYARIRGELSDLSPVLKEAAEFAPGIRILRQEPWEALCSFIMSQNNNISRIKGLVNNFCRMFGGKIPGTDMRSFPGPETVAALSLEDLEPLRSGYRAPYILDAARKVVEGEIDLQRIVREPTGYGREELRKIKGVGPKVAECALLYGFHKTECFPMDVWMKRAMAQLLPGMAPEDFGPNAGLAQQYIFHYSRRHPELFL</sequence>
<organism evidence="12 14">
    <name type="scientific">Acutalibacter muris</name>
    <dbReference type="NCBI Taxonomy" id="1796620"/>
    <lineage>
        <taxon>Bacteria</taxon>
        <taxon>Bacillati</taxon>
        <taxon>Bacillota</taxon>
        <taxon>Clostridia</taxon>
        <taxon>Eubacteriales</taxon>
        <taxon>Acutalibacteraceae</taxon>
        <taxon>Acutalibacter</taxon>
    </lineage>
</organism>
<dbReference type="Gene3D" id="3.30.310.260">
    <property type="match status" value="1"/>
</dbReference>
<evidence type="ECO:0000313" key="14">
    <source>
        <dbReference type="Proteomes" id="UP000596035"/>
    </source>
</evidence>
<proteinExistence type="inferred from homology"/>
<evidence type="ECO:0000256" key="1">
    <source>
        <dbReference type="ARBA" id="ARBA00010679"/>
    </source>
</evidence>
<reference evidence="11" key="1">
    <citation type="journal article" date="2017" name="Genome Announc.">
        <title>High-Quality Whole-Genome Sequences of the Oligo-Mouse-Microbiota Bacterial Community.</title>
        <authorList>
            <person name="Garzetti D."/>
            <person name="Brugiroux S."/>
            <person name="Bunk B."/>
            <person name="Pukall R."/>
            <person name="McCoy K.D."/>
            <person name="Macpherson A.J."/>
            <person name="Stecher B."/>
        </authorList>
    </citation>
    <scope>NUCLEOTIDE SEQUENCE</scope>
    <source>
        <strain evidence="11">KB18</strain>
    </source>
</reference>
<feature type="domain" description="HhH-GPD" evidence="10">
    <location>
        <begin position="115"/>
        <end position="265"/>
    </location>
</feature>
<evidence type="ECO:0000256" key="3">
    <source>
        <dbReference type="ARBA" id="ARBA00022763"/>
    </source>
</evidence>
<gene>
    <name evidence="11" type="ORF">ADH66_00275</name>
    <name evidence="12" type="ORF">I5Q82_10270</name>
</gene>
<evidence type="ECO:0000256" key="2">
    <source>
        <dbReference type="ARBA" id="ARBA00012720"/>
    </source>
</evidence>